<dbReference type="EMBL" id="UOGK01000129">
    <property type="protein sequence ID" value="VAX38183.1"/>
    <property type="molecule type" value="Genomic_DNA"/>
</dbReference>
<dbReference type="Gene3D" id="3.60.21.10">
    <property type="match status" value="1"/>
</dbReference>
<feature type="region of interest" description="Disordered" evidence="1">
    <location>
        <begin position="457"/>
        <end position="476"/>
    </location>
</feature>
<organism evidence="5">
    <name type="scientific">hydrothermal vent metagenome</name>
    <dbReference type="NCBI Taxonomy" id="652676"/>
    <lineage>
        <taxon>unclassified sequences</taxon>
        <taxon>metagenomes</taxon>
        <taxon>ecological metagenomes</taxon>
    </lineage>
</organism>
<feature type="domain" description="Calcineurin-like phosphoesterase C-terminal" evidence="3">
    <location>
        <begin position="343"/>
        <end position="465"/>
    </location>
</feature>
<dbReference type="PANTHER" id="PTHR43143">
    <property type="entry name" value="METALLOPHOSPHOESTERASE, CALCINEURIN SUPERFAMILY"/>
    <property type="match status" value="1"/>
</dbReference>
<evidence type="ECO:0000259" key="2">
    <source>
        <dbReference type="Pfam" id="PF00149"/>
    </source>
</evidence>
<dbReference type="Pfam" id="PF16370">
    <property type="entry name" value="MetallophosC"/>
    <property type="match status" value="1"/>
</dbReference>
<protein>
    <recommendedName>
        <fullName evidence="6">Metallophosphoesterase</fullName>
    </recommendedName>
</protein>
<dbReference type="InterPro" id="IPR032288">
    <property type="entry name" value="Metallophos_C"/>
</dbReference>
<evidence type="ECO:0000313" key="5">
    <source>
        <dbReference type="EMBL" id="VAX38183.1"/>
    </source>
</evidence>
<dbReference type="InterPro" id="IPR004843">
    <property type="entry name" value="Calcineurin-like_PHP"/>
</dbReference>
<sequence length="476" mass="53797">MRIQTLTLFLLATVTTAGFAQTAALQTARGVVFVDTDSDGLRDEGERGLAGIRVSNGRDVVLTDEHGRYEVEVDNDDIVFVIKPRGYATRIDELNLPRFYYIHKPAGSPEGLRYPGVAPTGPLPESIDFALTPQAEPDRFQTIFFGDTQPRNVQEVEYFAHDIVEDLIGFEGAFGVTLGDIVFDDLDVFEPHNQTVALIGMPWYNVLGNHDINFDVPDDALSDETFERVYGPATYSFDYGPVHYVVLDNVFFYRDREDKTRYRGGFSDEQMQFMVNDLAHVSKDQLVVYMMHIPLRYVPEKREFFERIKEYPYTLSIAGHTHTSEHEFFGTADGNQGPEHHHYIAVTACGSWWTGAPDERGIPHATMSDGAPNGYTIITFDGHGYSMEFRAASEPAKTQMRIWTPEVVSQEKLRDTEVVVNVFGGSPRSIVEMRVNDGSWTPLRQDKRQDPYLVALKQLEETDHPPRGRKLPKPGT</sequence>
<feature type="compositionally biased region" description="Basic residues" evidence="1">
    <location>
        <begin position="467"/>
        <end position="476"/>
    </location>
</feature>
<dbReference type="SUPFAM" id="SSF56300">
    <property type="entry name" value="Metallo-dependent phosphatases"/>
    <property type="match status" value="1"/>
</dbReference>
<dbReference type="Gene3D" id="2.60.40.10">
    <property type="entry name" value="Immunoglobulins"/>
    <property type="match status" value="1"/>
</dbReference>
<dbReference type="GO" id="GO:0016787">
    <property type="term" value="F:hydrolase activity"/>
    <property type="evidence" value="ECO:0007669"/>
    <property type="project" value="InterPro"/>
</dbReference>
<evidence type="ECO:0000259" key="4">
    <source>
        <dbReference type="Pfam" id="PF16371"/>
    </source>
</evidence>
<feature type="non-terminal residue" evidence="5">
    <location>
        <position position="476"/>
    </location>
</feature>
<dbReference type="InterPro" id="IPR051918">
    <property type="entry name" value="STPP_CPPED1"/>
</dbReference>
<dbReference type="InterPro" id="IPR032285">
    <property type="entry name" value="Metallophos_N"/>
</dbReference>
<evidence type="ECO:0008006" key="6">
    <source>
        <dbReference type="Google" id="ProtNLM"/>
    </source>
</evidence>
<dbReference type="PANTHER" id="PTHR43143:SF6">
    <property type="entry name" value="BLL3016 PROTEIN"/>
    <property type="match status" value="1"/>
</dbReference>
<evidence type="ECO:0000259" key="3">
    <source>
        <dbReference type="Pfam" id="PF16370"/>
    </source>
</evidence>
<dbReference type="Pfam" id="PF00149">
    <property type="entry name" value="Metallophos"/>
    <property type="match status" value="1"/>
</dbReference>
<dbReference type="InterPro" id="IPR013783">
    <property type="entry name" value="Ig-like_fold"/>
</dbReference>
<reference evidence="5" key="1">
    <citation type="submission" date="2018-06" db="EMBL/GenBank/DDBJ databases">
        <authorList>
            <person name="Zhirakovskaya E."/>
        </authorList>
    </citation>
    <scope>NUCLEOTIDE SEQUENCE</scope>
</reference>
<name>A0A3B1DMX3_9ZZZZ</name>
<accession>A0A3B1DMX3</accession>
<evidence type="ECO:0000256" key="1">
    <source>
        <dbReference type="SAM" id="MobiDB-lite"/>
    </source>
</evidence>
<dbReference type="InterPro" id="IPR029052">
    <property type="entry name" value="Metallo-depent_PP-like"/>
</dbReference>
<feature type="domain" description="Calcineurin-like phosphoesterase" evidence="2">
    <location>
        <begin position="172"/>
        <end position="323"/>
    </location>
</feature>
<dbReference type="AlphaFoldDB" id="A0A3B1DMX3"/>
<feature type="domain" description="Calcineurin-like phosphoesterase N-terminal" evidence="4">
    <location>
        <begin position="44"/>
        <end position="105"/>
    </location>
</feature>
<gene>
    <name evidence="5" type="ORF">MNBD_PLANCTO03-150</name>
</gene>
<proteinExistence type="predicted"/>
<dbReference type="Pfam" id="PF16371">
    <property type="entry name" value="MetallophosN"/>
    <property type="match status" value="1"/>
</dbReference>